<sequence length="489" mass="53313">MKAICIALLAAAAQLANCQLNAPASQDTAWNSTFTLSAAQKQLGQLSDELASQIETVYRWDQTQLANGGTTQDEFYNLLVGSMNAHPTKPGEILKVEDITDITPFNLPAEVSMSRIIYTSVNLNGTLVPASGYILWPYAAKQIRSRLNWSTTAQAPSVVWNHGTSGWFADGAPSTHRSLFYGDHMPFALAQAGYAVIAPDYAGLGVNASWDGTFVPHQYLAREASAKDSLNMIRAVRSAFPCRITSDYVVVGHSQGGAVSWGVSEVLAQDRSEFLDVYSGHLGTLMFAPAVDSILTHESLFYPLLSRFMKGIFPTFNPSDWLTPLGIARAQLVSDLQAAQFVVEYAVATVPGILVDNPDSTYYGPAYAALADPGNRPYKGPMLLIQGSADPVVSPNATLDTFESTCHKFGGNFEYMSVPGAGHFPGMDATRHLWLSWIEDRFNGHPVQIGCQSSTVESLLPFNRYKNLTSSFLDWSGAPQWYYHLPDRA</sequence>
<proteinExistence type="predicted"/>
<reference evidence="2" key="1">
    <citation type="journal article" date="2024" name="Front. Bioeng. Biotechnol.">
        <title>Genome-scale model development and genomic sequencing of the oleaginous clade Lipomyces.</title>
        <authorList>
            <person name="Czajka J.J."/>
            <person name="Han Y."/>
            <person name="Kim J."/>
            <person name="Mondo S.J."/>
            <person name="Hofstad B.A."/>
            <person name="Robles A."/>
            <person name="Haridas S."/>
            <person name="Riley R."/>
            <person name="LaButti K."/>
            <person name="Pangilinan J."/>
            <person name="Andreopoulos W."/>
            <person name="Lipzen A."/>
            <person name="Yan J."/>
            <person name="Wang M."/>
            <person name="Ng V."/>
            <person name="Grigoriev I.V."/>
            <person name="Spatafora J.W."/>
            <person name="Magnuson J.K."/>
            <person name="Baker S.E."/>
            <person name="Pomraning K.R."/>
        </authorList>
    </citation>
    <scope>NUCLEOTIDE SEQUENCE [LARGE SCALE GENOMIC DNA]</scope>
    <source>
        <strain evidence="2">CBS 7786</strain>
    </source>
</reference>
<evidence type="ECO:0000313" key="2">
    <source>
        <dbReference type="Proteomes" id="UP001433508"/>
    </source>
</evidence>
<keyword evidence="2" id="KW-1185">Reference proteome</keyword>
<name>A0ACC3SQL4_LIPKO</name>
<dbReference type="Proteomes" id="UP001433508">
    <property type="component" value="Unassembled WGS sequence"/>
</dbReference>
<organism evidence="1 2">
    <name type="scientific">Lipomyces kononenkoae</name>
    <name type="common">Yeast</name>
    <dbReference type="NCBI Taxonomy" id="34357"/>
    <lineage>
        <taxon>Eukaryota</taxon>
        <taxon>Fungi</taxon>
        <taxon>Dikarya</taxon>
        <taxon>Ascomycota</taxon>
        <taxon>Saccharomycotina</taxon>
        <taxon>Lipomycetes</taxon>
        <taxon>Lipomycetales</taxon>
        <taxon>Lipomycetaceae</taxon>
        <taxon>Lipomyces</taxon>
    </lineage>
</organism>
<protein>
    <submittedName>
        <fullName evidence="1">Secretory lipase</fullName>
    </submittedName>
</protein>
<comment type="caution">
    <text evidence="1">The sequence shown here is derived from an EMBL/GenBank/DDBJ whole genome shotgun (WGS) entry which is preliminary data.</text>
</comment>
<gene>
    <name evidence="1" type="ORF">V1525DRAFT_414842</name>
</gene>
<dbReference type="EMBL" id="MU971551">
    <property type="protein sequence ID" value="KAK9233911.1"/>
    <property type="molecule type" value="Genomic_DNA"/>
</dbReference>
<accession>A0ACC3SQL4</accession>
<evidence type="ECO:0000313" key="1">
    <source>
        <dbReference type="EMBL" id="KAK9233911.1"/>
    </source>
</evidence>